<feature type="region of interest" description="Disordered" evidence="2">
    <location>
        <begin position="479"/>
        <end position="822"/>
    </location>
</feature>
<keyword evidence="5" id="KW-1185">Reference proteome</keyword>
<evidence type="ECO:0000313" key="5">
    <source>
        <dbReference type="Proteomes" id="UP000734854"/>
    </source>
</evidence>
<feature type="domain" description="DC1" evidence="3">
    <location>
        <begin position="427"/>
        <end position="473"/>
    </location>
</feature>
<accession>A0A8J5EEX0</accession>
<evidence type="ECO:0000256" key="1">
    <source>
        <dbReference type="ARBA" id="ARBA00022737"/>
    </source>
</evidence>
<dbReference type="Pfam" id="PF03107">
    <property type="entry name" value="C1_2"/>
    <property type="match status" value="5"/>
</dbReference>
<dbReference type="EMBL" id="JACMSC010000018">
    <property type="protein sequence ID" value="KAG6474907.1"/>
    <property type="molecule type" value="Genomic_DNA"/>
</dbReference>
<comment type="caution">
    <text evidence="4">The sequence shown here is derived from an EMBL/GenBank/DDBJ whole genome shotgun (WGS) entry which is preliminary data.</text>
</comment>
<dbReference type="PANTHER" id="PTHR46288">
    <property type="entry name" value="PHORBOL-ESTER/DAG-TYPE DOMAIN-CONTAINING PROTEIN"/>
    <property type="match status" value="1"/>
</dbReference>
<evidence type="ECO:0000313" key="4">
    <source>
        <dbReference type="EMBL" id="KAG6474907.1"/>
    </source>
</evidence>
<dbReference type="InterPro" id="IPR046349">
    <property type="entry name" value="C1-like_sf"/>
</dbReference>
<sequence>MERENREDNTIYHHYHLHPLKLTDVVQEAASFCCGCRRACSGKAYKCDSCDFLLDTTCARLPQKLRHPAHPTHLLTLRFLPNYASGRFLCDACGHDGDSFCYNCPQCDFDLHLPCAAVPRKLRHRSHPHPLDLVTDCKGPTAVAIKHRVCDLCQGEVDAASQWFYLCRACDFGGHVVCFVSDDVHAPNKIARGSETEHANMGQQLLDLQLQLQASMMTADIMVQGARAVANLAPDSGPYRYSYYDSGPLPSQYAAMANSMVMNNLALLSINNTENSRAAAEPQSSSLTMGRLGGGSDSPRTNRAAAASGDDPWVTHFGHPHHLQLTPPDPSQPPPICAGCDSRVSGGAYYFCEPCNYALDASCVQMPRRIRHPAHKDSMNIAVGDAASSCRACGRGSSGFVFLCEPCGYQVHCQCAAKQLTLKHRAHQHALHLVFSPPYEEKVFSCDVCCGAGTDHWLYRCATCDFDIHIECATSASKPAGNLQTATSSRQTEQKARPRPRGRQPSHSGDGSESSSESGRDQDGGDDGALNFAPDPIQSRPQRPQSRLGQRGRGRQTQGSLEPPAPLPVATQWSPAPRQRASQPQVGDGSDSGSESSEDQDGEDKGAQQTLTRPQGQLGQRGRGRQQRGSQQPPAPLPAATQRPSAPRQRASPSQAGDGGDSSSSESCGDRDGENNEMAQQTLPRPRTKLGQGDLRRQQLGSQQPSAPLQPVPPRESAQARPQQAQSPAMGHLSPRRPLGQSPLHQPRQPQQPQTLPPANGLVRPPRPIGQSPPPQSLWQQQQPPAPSPMMGLLNPPQQRRQLLPSQPQQQSQQQPQANPTGDDNCSCGDRYNCTCQDGNRSQGNGHGDCACGDRYNCTCRDRNRDQGDGNGDCACGDRHNCTCRDGNRDQGDGNRDQGEGNGNCACGNRYNCTCQDGNGGDDDPLNSIPNQDGGVDHRSNYYEENVEVDYSFDYHGADGSSVTVDYSCEVAEDSYVHDDSYNY</sequence>
<keyword evidence="1" id="KW-0677">Repeat</keyword>
<evidence type="ECO:0000259" key="3">
    <source>
        <dbReference type="Pfam" id="PF03107"/>
    </source>
</evidence>
<feature type="domain" description="DC1" evidence="3">
    <location>
        <begin position="126"/>
        <end position="178"/>
    </location>
</feature>
<dbReference type="PANTHER" id="PTHR46288:SF80">
    <property type="entry name" value="CYSTEINE_HISTIDINE-RICH C1 DOMAIN FAMILY PROTEIN"/>
    <property type="match status" value="1"/>
</dbReference>
<feature type="compositionally biased region" description="Low complexity" evidence="2">
    <location>
        <begin position="508"/>
        <end position="517"/>
    </location>
</feature>
<feature type="compositionally biased region" description="Low complexity" evidence="2">
    <location>
        <begin position="652"/>
        <end position="667"/>
    </location>
</feature>
<feature type="compositionally biased region" description="Polar residues" evidence="2">
    <location>
        <begin position="479"/>
        <end position="491"/>
    </location>
</feature>
<feature type="compositionally biased region" description="Low complexity" evidence="2">
    <location>
        <begin position="715"/>
        <end position="729"/>
    </location>
</feature>
<proteinExistence type="predicted"/>
<dbReference type="SUPFAM" id="SSF57889">
    <property type="entry name" value="Cysteine-rich domain"/>
    <property type="match status" value="2"/>
</dbReference>
<feature type="region of interest" description="Disordered" evidence="2">
    <location>
        <begin position="276"/>
        <end position="307"/>
    </location>
</feature>
<organism evidence="4 5">
    <name type="scientific">Zingiber officinale</name>
    <name type="common">Ginger</name>
    <name type="synonym">Amomum zingiber</name>
    <dbReference type="NCBI Taxonomy" id="94328"/>
    <lineage>
        <taxon>Eukaryota</taxon>
        <taxon>Viridiplantae</taxon>
        <taxon>Streptophyta</taxon>
        <taxon>Embryophyta</taxon>
        <taxon>Tracheophyta</taxon>
        <taxon>Spermatophyta</taxon>
        <taxon>Magnoliopsida</taxon>
        <taxon>Liliopsida</taxon>
        <taxon>Zingiberales</taxon>
        <taxon>Zingiberaceae</taxon>
        <taxon>Zingiber</taxon>
    </lineage>
</organism>
<feature type="compositionally biased region" description="Pro residues" evidence="2">
    <location>
        <begin position="765"/>
        <end position="776"/>
    </location>
</feature>
<feature type="compositionally biased region" description="Low complexity" evidence="2">
    <location>
        <begin position="741"/>
        <end position="758"/>
    </location>
</feature>
<feature type="domain" description="DC1" evidence="3">
    <location>
        <begin position="318"/>
        <end position="364"/>
    </location>
</feature>
<dbReference type="Proteomes" id="UP000734854">
    <property type="component" value="Unassembled WGS sequence"/>
</dbReference>
<dbReference type="InterPro" id="IPR004146">
    <property type="entry name" value="DC1"/>
</dbReference>
<feature type="domain" description="DC1" evidence="3">
    <location>
        <begin position="15"/>
        <end position="59"/>
    </location>
</feature>
<name>A0A8J5EEX0_ZINOF</name>
<dbReference type="AlphaFoldDB" id="A0A8J5EEX0"/>
<gene>
    <name evidence="4" type="ORF">ZIOFF_064123</name>
</gene>
<reference evidence="4 5" key="1">
    <citation type="submission" date="2020-08" db="EMBL/GenBank/DDBJ databases">
        <title>Plant Genome Project.</title>
        <authorList>
            <person name="Zhang R.-G."/>
        </authorList>
    </citation>
    <scope>NUCLEOTIDE SEQUENCE [LARGE SCALE GENOMIC DNA]</scope>
    <source>
        <tissue evidence="4">Rhizome</tissue>
    </source>
</reference>
<feature type="compositionally biased region" description="Low complexity" evidence="2">
    <location>
        <begin position="796"/>
        <end position="817"/>
    </location>
</feature>
<protein>
    <recommendedName>
        <fullName evidence="3">DC1 domain-containing protein</fullName>
    </recommendedName>
</protein>
<feature type="compositionally biased region" description="Low complexity" evidence="2">
    <location>
        <begin position="627"/>
        <end position="644"/>
    </location>
</feature>
<feature type="compositionally biased region" description="Low complexity" evidence="2">
    <location>
        <begin position="538"/>
        <end position="561"/>
    </location>
</feature>
<evidence type="ECO:0000256" key="2">
    <source>
        <dbReference type="SAM" id="MobiDB-lite"/>
    </source>
</evidence>
<feature type="compositionally biased region" description="Polar residues" evidence="2">
    <location>
        <begin position="276"/>
        <end position="288"/>
    </location>
</feature>
<feature type="domain" description="DC1" evidence="3">
    <location>
        <begin position="69"/>
        <end position="116"/>
    </location>
</feature>